<evidence type="ECO:0000313" key="2">
    <source>
        <dbReference type="EMBL" id="KAE8239049.1"/>
    </source>
</evidence>
<dbReference type="InterPro" id="IPR052055">
    <property type="entry name" value="Hepadnavirus_pol/RT"/>
</dbReference>
<feature type="non-terminal residue" evidence="2">
    <location>
        <position position="1"/>
    </location>
</feature>
<sequence>AEQGRLDEFGAAQGALPLSERAPRNAQGASSSQEAPTSQGASSASPSEQASSRILSSPIPIAIPKGLKLCRLPNADTPEHAGTTQATTSSRSNRSAEKRKKSVREDDEAHRPQQRARIGLPPETDEDAPDMPARTAHQDQSRPTRAALLLQALEDSSPGTLQDVLSSFPRRTIFSANEDHIPAAAQSRNTTHLPVPHQQTDAPLSFGFPQGQESVRVPSGLVGPAPPSAPQIPFAAPPAIHQGPFSAPLQPSTFGVTQPPGPNSICGFNPNGVLGSFSQLPTQAVLTKVASSQFVALWHFTKEGMSAGYEKAMSLSAQGKKLLESLGAEIPLAQEKIPDALMPFELFFRTAESNVRVLQHVAECEADPVKAYLLSEEANAWNICYSACVNVRDVPWFLMVRYIATLREQFYARPVGPTRPNPSLWQPKIWEDVEAKHRLGQTLGTVPYQVLGADSLVPQQALQHGVGGLPAYPMAVPLPLAGPSSHMAAPSPPSAGPYPYQVGPTVPQAGPSAFRQAAGDSRAQAPARQRPFRSGPQGEQRSSQGAPTFSTGISADAQRRTASLTNAPCVALDPTTLNSADLLGALRPDRAGRRAPLNPDGFEKVLRELDLLDAFGHVVDGLRDGFDFGIPPITSTQTPPNHASARENREVLRDIAKKEVEKGRWAGPYTKQQVEKVLGPFQSSPLGVIPKPNGTFRLIQDFSFPRNGSYTSINAYIISDEFITAWDGAAATFSLLNSCPPTAQGATMDAMEAFRACRAKRSQLPGLVVMLDEDELYIDFFLGFGLASATGVWGTVGDCVKAILETKLRGRVRVLKWVDDFLFLRLDPTVTIADIVSITAELDFPWNHDKTVDFSPEPKYIGWLFNIAARKVTLPRDKAERYASQAVDFQQETRRSLKDTMQLLGCFQHVATVARDLRPYLSEISAFIAGWKQENEFQTRFVPIEVRHEAAQWVRALSITPFVRSFAPPSSRFSETVWVDASTEWGIGVVIGQSWSAWQWQPGWDRDGRGIGWAEAVALELGLLAVLDMGGQDSLVDFRSDNQGVLSSYKLGHSRGRQINSVMKRIVAVERDEQIRLDIKYVESKNNPADDPSRGVFPSGPRLKRFKIPPQIAPYVKEIRDD</sequence>
<dbReference type="EMBL" id="LWDF02001355">
    <property type="protein sequence ID" value="KAE8239049.1"/>
    <property type="molecule type" value="Genomic_DNA"/>
</dbReference>
<reference evidence="2" key="1">
    <citation type="submission" date="2016-04" db="EMBL/GenBank/DDBJ databases">
        <authorList>
            <person name="Nguyen H.D."/>
            <person name="Samba Siva P."/>
            <person name="Cullis J."/>
            <person name="Levesque C.A."/>
            <person name="Hambleton S."/>
        </authorList>
    </citation>
    <scope>NUCLEOTIDE SEQUENCE</scope>
    <source>
        <strain evidence="2">DAOMC 236416</strain>
    </source>
</reference>
<protein>
    <recommendedName>
        <fullName evidence="4">Reverse transcriptase domain-containing protein</fullName>
    </recommendedName>
</protein>
<reference evidence="2" key="2">
    <citation type="journal article" date="2019" name="IMA Fungus">
        <title>Genome sequencing and comparison of five Tilletia species to identify candidate genes for the detection of regulated species infecting wheat.</title>
        <authorList>
            <person name="Nguyen H.D.T."/>
            <person name="Sultana T."/>
            <person name="Kesanakurti P."/>
            <person name="Hambleton S."/>
        </authorList>
    </citation>
    <scope>NUCLEOTIDE SEQUENCE</scope>
    <source>
        <strain evidence="2">DAOMC 236416</strain>
    </source>
</reference>
<dbReference type="AlphaFoldDB" id="A0A8T8SFY5"/>
<evidence type="ECO:0000313" key="3">
    <source>
        <dbReference type="Proteomes" id="UP000077521"/>
    </source>
</evidence>
<evidence type="ECO:0000256" key="1">
    <source>
        <dbReference type="SAM" id="MobiDB-lite"/>
    </source>
</evidence>
<feature type="compositionally biased region" description="Low complexity" evidence="1">
    <location>
        <begin position="35"/>
        <end position="52"/>
    </location>
</feature>
<evidence type="ECO:0008006" key="4">
    <source>
        <dbReference type="Google" id="ProtNLM"/>
    </source>
</evidence>
<feature type="region of interest" description="Disordered" evidence="1">
    <location>
        <begin position="483"/>
        <end position="551"/>
    </location>
</feature>
<feature type="region of interest" description="Disordered" evidence="1">
    <location>
        <begin position="1"/>
        <end position="142"/>
    </location>
</feature>
<dbReference type="Proteomes" id="UP000077521">
    <property type="component" value="Unassembled WGS sequence"/>
</dbReference>
<feature type="compositionally biased region" description="Polar residues" evidence="1">
    <location>
        <begin position="537"/>
        <end position="551"/>
    </location>
</feature>
<feature type="compositionally biased region" description="Polar residues" evidence="1">
    <location>
        <begin position="82"/>
        <end position="93"/>
    </location>
</feature>
<keyword evidence="3" id="KW-1185">Reference proteome</keyword>
<accession>A0A8T8SFY5</accession>
<name>A0A8T8SFY5_9BASI</name>
<gene>
    <name evidence="2" type="ORF">A4X13_0g8271</name>
</gene>
<dbReference type="PANTHER" id="PTHR33050:SF7">
    <property type="entry name" value="RIBONUCLEASE H"/>
    <property type="match status" value="1"/>
</dbReference>
<comment type="caution">
    <text evidence="2">The sequence shown here is derived from an EMBL/GenBank/DDBJ whole genome shotgun (WGS) entry which is preliminary data.</text>
</comment>
<dbReference type="PANTHER" id="PTHR33050">
    <property type="entry name" value="REVERSE TRANSCRIPTASE DOMAIN-CONTAINING PROTEIN"/>
    <property type="match status" value="1"/>
</dbReference>
<proteinExistence type="predicted"/>
<organism evidence="2 3">
    <name type="scientific">Tilletia indica</name>
    <dbReference type="NCBI Taxonomy" id="43049"/>
    <lineage>
        <taxon>Eukaryota</taxon>
        <taxon>Fungi</taxon>
        <taxon>Dikarya</taxon>
        <taxon>Basidiomycota</taxon>
        <taxon>Ustilaginomycotina</taxon>
        <taxon>Exobasidiomycetes</taxon>
        <taxon>Tilletiales</taxon>
        <taxon>Tilletiaceae</taxon>
        <taxon>Tilletia</taxon>
    </lineage>
</organism>